<accession>B4HWB8</accession>
<protein>
    <submittedName>
        <fullName evidence="2">GM12192</fullName>
    </submittedName>
</protein>
<name>B4HWB8_DROSE</name>
<dbReference type="HOGENOM" id="CLU_2624649_0_0_1"/>
<feature type="transmembrane region" description="Helical" evidence="1">
    <location>
        <begin position="6"/>
        <end position="30"/>
    </location>
</feature>
<dbReference type="EMBL" id="CH480818">
    <property type="protein sequence ID" value="EDW52313.1"/>
    <property type="molecule type" value="Genomic_DNA"/>
</dbReference>
<evidence type="ECO:0000313" key="3">
    <source>
        <dbReference type="Proteomes" id="UP000001292"/>
    </source>
</evidence>
<gene>
    <name evidence="2" type="primary">Dsec\GM12192</name>
    <name evidence="2" type="ORF">Dsec_GM12192</name>
</gene>
<evidence type="ECO:0000313" key="2">
    <source>
        <dbReference type="EMBL" id="EDW52313.1"/>
    </source>
</evidence>
<reference evidence="2 3" key="1">
    <citation type="journal article" date="2007" name="Nature">
        <title>Evolution of genes and genomes on the Drosophila phylogeny.</title>
        <authorList>
            <consortium name="Drosophila 12 Genomes Consortium"/>
            <person name="Clark A.G."/>
            <person name="Eisen M.B."/>
            <person name="Smith D.R."/>
            <person name="Bergman C.M."/>
            <person name="Oliver B."/>
            <person name="Markow T.A."/>
            <person name="Kaufman T.C."/>
            <person name="Kellis M."/>
            <person name="Gelbart W."/>
            <person name="Iyer V.N."/>
            <person name="Pollard D.A."/>
            <person name="Sackton T.B."/>
            <person name="Larracuente A.M."/>
            <person name="Singh N.D."/>
            <person name="Abad J.P."/>
            <person name="Abt D.N."/>
            <person name="Adryan B."/>
            <person name="Aguade M."/>
            <person name="Akashi H."/>
            <person name="Anderson W.W."/>
            <person name="Aquadro C.F."/>
            <person name="Ardell D.H."/>
            <person name="Arguello R."/>
            <person name="Artieri C.G."/>
            <person name="Barbash D.A."/>
            <person name="Barker D."/>
            <person name="Barsanti P."/>
            <person name="Batterham P."/>
            <person name="Batzoglou S."/>
            <person name="Begun D."/>
            <person name="Bhutkar A."/>
            <person name="Blanco E."/>
            <person name="Bosak S.A."/>
            <person name="Bradley R.K."/>
            <person name="Brand A.D."/>
            <person name="Brent M.R."/>
            <person name="Brooks A.N."/>
            <person name="Brown R.H."/>
            <person name="Butlin R.K."/>
            <person name="Caggese C."/>
            <person name="Calvi B.R."/>
            <person name="Bernardo de Carvalho A."/>
            <person name="Caspi A."/>
            <person name="Castrezana S."/>
            <person name="Celniker S.E."/>
            <person name="Chang J.L."/>
            <person name="Chapple C."/>
            <person name="Chatterji S."/>
            <person name="Chinwalla A."/>
            <person name="Civetta A."/>
            <person name="Clifton S.W."/>
            <person name="Comeron J.M."/>
            <person name="Costello J.C."/>
            <person name="Coyne J.A."/>
            <person name="Daub J."/>
            <person name="David R.G."/>
            <person name="Delcher A.L."/>
            <person name="Delehaunty K."/>
            <person name="Do C.B."/>
            <person name="Ebling H."/>
            <person name="Edwards K."/>
            <person name="Eickbush T."/>
            <person name="Evans J.D."/>
            <person name="Filipski A."/>
            <person name="Findeiss S."/>
            <person name="Freyhult E."/>
            <person name="Fulton L."/>
            <person name="Fulton R."/>
            <person name="Garcia A.C."/>
            <person name="Gardiner A."/>
            <person name="Garfield D.A."/>
            <person name="Garvin B.E."/>
            <person name="Gibson G."/>
            <person name="Gilbert D."/>
            <person name="Gnerre S."/>
            <person name="Godfrey J."/>
            <person name="Good R."/>
            <person name="Gotea V."/>
            <person name="Gravely B."/>
            <person name="Greenberg A.J."/>
            <person name="Griffiths-Jones S."/>
            <person name="Gross S."/>
            <person name="Guigo R."/>
            <person name="Gustafson E.A."/>
            <person name="Haerty W."/>
            <person name="Hahn M.W."/>
            <person name="Halligan D.L."/>
            <person name="Halpern A.L."/>
            <person name="Halter G.M."/>
            <person name="Han M.V."/>
            <person name="Heger A."/>
            <person name="Hillier L."/>
            <person name="Hinrichs A.S."/>
            <person name="Holmes I."/>
            <person name="Hoskins R.A."/>
            <person name="Hubisz M.J."/>
            <person name="Hultmark D."/>
            <person name="Huntley M.A."/>
            <person name="Jaffe D.B."/>
            <person name="Jagadeeshan S."/>
            <person name="Jeck W.R."/>
            <person name="Johnson J."/>
            <person name="Jones C.D."/>
            <person name="Jordan W.C."/>
            <person name="Karpen G.H."/>
            <person name="Kataoka E."/>
            <person name="Keightley P.D."/>
            <person name="Kheradpour P."/>
            <person name="Kirkness E.F."/>
            <person name="Koerich L.B."/>
            <person name="Kristiansen K."/>
            <person name="Kudrna D."/>
            <person name="Kulathinal R.J."/>
            <person name="Kumar S."/>
            <person name="Kwok R."/>
            <person name="Lander E."/>
            <person name="Langley C.H."/>
            <person name="Lapoint R."/>
            <person name="Lazzaro B.P."/>
            <person name="Lee S.J."/>
            <person name="Levesque L."/>
            <person name="Li R."/>
            <person name="Lin C.F."/>
            <person name="Lin M.F."/>
            <person name="Lindblad-Toh K."/>
            <person name="Llopart A."/>
            <person name="Long M."/>
            <person name="Low L."/>
            <person name="Lozovsky E."/>
            <person name="Lu J."/>
            <person name="Luo M."/>
            <person name="Machado C.A."/>
            <person name="Makalowski W."/>
            <person name="Marzo M."/>
            <person name="Matsuda M."/>
            <person name="Matzkin L."/>
            <person name="McAllister B."/>
            <person name="McBride C.S."/>
            <person name="McKernan B."/>
            <person name="McKernan K."/>
            <person name="Mendez-Lago M."/>
            <person name="Minx P."/>
            <person name="Mollenhauer M.U."/>
            <person name="Montooth K."/>
            <person name="Mount S.M."/>
            <person name="Mu X."/>
            <person name="Myers E."/>
            <person name="Negre B."/>
            <person name="Newfeld S."/>
            <person name="Nielsen R."/>
            <person name="Noor M.A."/>
            <person name="O'Grady P."/>
            <person name="Pachter L."/>
            <person name="Papaceit M."/>
            <person name="Parisi M.J."/>
            <person name="Parisi M."/>
            <person name="Parts L."/>
            <person name="Pedersen J.S."/>
            <person name="Pesole G."/>
            <person name="Phillippy A.M."/>
            <person name="Ponting C.P."/>
            <person name="Pop M."/>
            <person name="Porcelli D."/>
            <person name="Powell J.R."/>
            <person name="Prohaska S."/>
            <person name="Pruitt K."/>
            <person name="Puig M."/>
            <person name="Quesneville H."/>
            <person name="Ram K.R."/>
            <person name="Rand D."/>
            <person name="Rasmussen M.D."/>
            <person name="Reed L.K."/>
            <person name="Reenan R."/>
            <person name="Reily A."/>
            <person name="Remington K.A."/>
            <person name="Rieger T.T."/>
            <person name="Ritchie M.G."/>
            <person name="Robin C."/>
            <person name="Rogers Y.H."/>
            <person name="Rohde C."/>
            <person name="Rozas J."/>
            <person name="Rubenfield M.J."/>
            <person name="Ruiz A."/>
            <person name="Russo S."/>
            <person name="Salzberg S.L."/>
            <person name="Sanchez-Gracia A."/>
            <person name="Saranga D.J."/>
            <person name="Sato H."/>
            <person name="Schaeffer S.W."/>
            <person name="Schatz M.C."/>
            <person name="Schlenke T."/>
            <person name="Schwartz R."/>
            <person name="Segarra C."/>
            <person name="Singh R.S."/>
            <person name="Sirot L."/>
            <person name="Sirota M."/>
            <person name="Sisneros N.B."/>
            <person name="Smith C.D."/>
            <person name="Smith T.F."/>
            <person name="Spieth J."/>
            <person name="Stage D.E."/>
            <person name="Stark A."/>
            <person name="Stephan W."/>
            <person name="Strausberg R.L."/>
            <person name="Strempel S."/>
            <person name="Sturgill D."/>
            <person name="Sutton G."/>
            <person name="Sutton G.G."/>
            <person name="Tao W."/>
            <person name="Teichmann S."/>
            <person name="Tobari Y.N."/>
            <person name="Tomimura Y."/>
            <person name="Tsolas J.M."/>
            <person name="Valente V.L."/>
            <person name="Venter E."/>
            <person name="Venter J.C."/>
            <person name="Vicario S."/>
            <person name="Vieira F.G."/>
            <person name="Vilella A.J."/>
            <person name="Villasante A."/>
            <person name="Walenz B."/>
            <person name="Wang J."/>
            <person name="Wasserman M."/>
            <person name="Watts T."/>
            <person name="Wilson D."/>
            <person name="Wilson R.K."/>
            <person name="Wing R.A."/>
            <person name="Wolfner M.F."/>
            <person name="Wong A."/>
            <person name="Wong G.K."/>
            <person name="Wu C.I."/>
            <person name="Wu G."/>
            <person name="Yamamoto D."/>
            <person name="Yang H.P."/>
            <person name="Yang S.P."/>
            <person name="Yorke J.A."/>
            <person name="Yoshida K."/>
            <person name="Zdobnov E."/>
            <person name="Zhang P."/>
            <person name="Zhang Y."/>
            <person name="Zimin A.V."/>
            <person name="Baldwin J."/>
            <person name="Abdouelleil A."/>
            <person name="Abdulkadir J."/>
            <person name="Abebe A."/>
            <person name="Abera B."/>
            <person name="Abreu J."/>
            <person name="Acer S.C."/>
            <person name="Aftuck L."/>
            <person name="Alexander A."/>
            <person name="An P."/>
            <person name="Anderson E."/>
            <person name="Anderson S."/>
            <person name="Arachi H."/>
            <person name="Azer M."/>
            <person name="Bachantsang P."/>
            <person name="Barry A."/>
            <person name="Bayul T."/>
            <person name="Berlin A."/>
            <person name="Bessette D."/>
            <person name="Bloom T."/>
            <person name="Blye J."/>
            <person name="Boguslavskiy L."/>
            <person name="Bonnet C."/>
            <person name="Boukhgalter B."/>
            <person name="Bourzgui I."/>
            <person name="Brown A."/>
            <person name="Cahill P."/>
            <person name="Channer S."/>
            <person name="Cheshatsang Y."/>
            <person name="Chuda L."/>
            <person name="Citroen M."/>
            <person name="Collymore A."/>
            <person name="Cooke P."/>
            <person name="Costello M."/>
            <person name="D'Aco K."/>
            <person name="Daza R."/>
            <person name="De Haan G."/>
            <person name="DeGray S."/>
            <person name="DeMaso C."/>
            <person name="Dhargay N."/>
            <person name="Dooley K."/>
            <person name="Dooley E."/>
            <person name="Doricent M."/>
            <person name="Dorje P."/>
            <person name="Dorjee K."/>
            <person name="Dupes A."/>
            <person name="Elong R."/>
            <person name="Falk J."/>
            <person name="Farina A."/>
            <person name="Faro S."/>
            <person name="Ferguson D."/>
            <person name="Fisher S."/>
            <person name="Foley C.D."/>
            <person name="Franke A."/>
            <person name="Friedrich D."/>
            <person name="Gadbois L."/>
            <person name="Gearin G."/>
            <person name="Gearin C.R."/>
            <person name="Giannoukos G."/>
            <person name="Goode T."/>
            <person name="Graham J."/>
            <person name="Grandbois E."/>
            <person name="Grewal S."/>
            <person name="Gyaltsen K."/>
            <person name="Hafez N."/>
            <person name="Hagos B."/>
            <person name="Hall J."/>
            <person name="Henson C."/>
            <person name="Hollinger A."/>
            <person name="Honan T."/>
            <person name="Huard M.D."/>
            <person name="Hughes L."/>
            <person name="Hurhula B."/>
            <person name="Husby M.E."/>
            <person name="Kamat A."/>
            <person name="Kanga B."/>
            <person name="Kashin S."/>
            <person name="Khazanovich D."/>
            <person name="Kisner P."/>
            <person name="Lance K."/>
            <person name="Lara M."/>
            <person name="Lee W."/>
            <person name="Lennon N."/>
            <person name="Letendre F."/>
            <person name="LeVine R."/>
            <person name="Lipovsky A."/>
            <person name="Liu X."/>
            <person name="Liu J."/>
            <person name="Liu S."/>
            <person name="Lokyitsang T."/>
            <person name="Lokyitsang Y."/>
            <person name="Lubonja R."/>
            <person name="Lui A."/>
            <person name="MacDonald P."/>
            <person name="Magnisalis V."/>
            <person name="Maru K."/>
            <person name="Matthews C."/>
            <person name="McCusker W."/>
            <person name="McDonough S."/>
            <person name="Mehta T."/>
            <person name="Meldrim J."/>
            <person name="Meneus L."/>
            <person name="Mihai O."/>
            <person name="Mihalev A."/>
            <person name="Mihova T."/>
            <person name="Mittelman R."/>
            <person name="Mlenga V."/>
            <person name="Montmayeur A."/>
            <person name="Mulrain L."/>
            <person name="Navidi A."/>
            <person name="Naylor J."/>
            <person name="Negash T."/>
            <person name="Nguyen T."/>
            <person name="Nguyen N."/>
            <person name="Nicol R."/>
            <person name="Norbu C."/>
            <person name="Norbu N."/>
            <person name="Novod N."/>
            <person name="O'Neill B."/>
            <person name="Osman S."/>
            <person name="Markiewicz E."/>
            <person name="Oyono O.L."/>
            <person name="Patti C."/>
            <person name="Phunkhang P."/>
            <person name="Pierre F."/>
            <person name="Priest M."/>
            <person name="Raghuraman S."/>
            <person name="Rege F."/>
            <person name="Reyes R."/>
            <person name="Rise C."/>
            <person name="Rogov P."/>
            <person name="Ross K."/>
            <person name="Ryan E."/>
            <person name="Settipalli S."/>
            <person name="Shea T."/>
            <person name="Sherpa N."/>
            <person name="Shi L."/>
            <person name="Shih D."/>
            <person name="Sparrow T."/>
            <person name="Spaulding J."/>
            <person name="Stalker J."/>
            <person name="Stange-Thomann N."/>
            <person name="Stavropoulos S."/>
            <person name="Stone C."/>
            <person name="Strader C."/>
            <person name="Tesfaye S."/>
            <person name="Thomson T."/>
            <person name="Thoulutsang Y."/>
            <person name="Thoulutsang D."/>
            <person name="Topham K."/>
            <person name="Topping I."/>
            <person name="Tsamla T."/>
            <person name="Vassiliev H."/>
            <person name="Vo A."/>
            <person name="Wangchuk T."/>
            <person name="Wangdi T."/>
            <person name="Weiand M."/>
            <person name="Wilkinson J."/>
            <person name="Wilson A."/>
            <person name="Yadav S."/>
            <person name="Young G."/>
            <person name="Yu Q."/>
            <person name="Zembek L."/>
            <person name="Zhong D."/>
            <person name="Zimmer A."/>
            <person name="Zwirko Z."/>
            <person name="Jaffe D.B."/>
            <person name="Alvarez P."/>
            <person name="Brockman W."/>
            <person name="Butler J."/>
            <person name="Chin C."/>
            <person name="Gnerre S."/>
            <person name="Grabherr M."/>
            <person name="Kleber M."/>
            <person name="Mauceli E."/>
            <person name="MacCallum I."/>
        </authorList>
    </citation>
    <scope>NUCLEOTIDE SEQUENCE [LARGE SCALE GENOMIC DNA]</scope>
    <source>
        <strain evidence="3">Rob3c / Tucson 14021-0248.25</strain>
    </source>
</reference>
<keyword evidence="1" id="KW-0812">Transmembrane</keyword>
<keyword evidence="3" id="KW-1185">Reference proteome</keyword>
<keyword evidence="1" id="KW-0472">Membrane</keyword>
<keyword evidence="1" id="KW-1133">Transmembrane helix</keyword>
<proteinExistence type="predicted"/>
<dbReference type="Proteomes" id="UP000001292">
    <property type="component" value="Unassembled WGS sequence"/>
</dbReference>
<sequence length="78" mass="9509">MFTTTITIFIITSPLIPVHHFFHFLIFLLCRCRCPGHHCHFLNSLYLCLLYHQRCPRCPHYPHYPHYPPYPHYLLCQK</sequence>
<dbReference type="AlphaFoldDB" id="B4HWB8"/>
<evidence type="ECO:0000256" key="1">
    <source>
        <dbReference type="SAM" id="Phobius"/>
    </source>
</evidence>
<organism evidence="3">
    <name type="scientific">Drosophila sechellia</name>
    <name type="common">Fruit fly</name>
    <dbReference type="NCBI Taxonomy" id="7238"/>
    <lineage>
        <taxon>Eukaryota</taxon>
        <taxon>Metazoa</taxon>
        <taxon>Ecdysozoa</taxon>
        <taxon>Arthropoda</taxon>
        <taxon>Hexapoda</taxon>
        <taxon>Insecta</taxon>
        <taxon>Pterygota</taxon>
        <taxon>Neoptera</taxon>
        <taxon>Endopterygota</taxon>
        <taxon>Diptera</taxon>
        <taxon>Brachycera</taxon>
        <taxon>Muscomorpha</taxon>
        <taxon>Ephydroidea</taxon>
        <taxon>Drosophilidae</taxon>
        <taxon>Drosophila</taxon>
        <taxon>Sophophora</taxon>
    </lineage>
</organism>